<protein>
    <submittedName>
        <fullName evidence="1">Uncharacterized protein</fullName>
    </submittedName>
</protein>
<evidence type="ECO:0000313" key="1">
    <source>
        <dbReference type="EMBL" id="GAH42542.1"/>
    </source>
</evidence>
<organism evidence="1">
    <name type="scientific">marine sediment metagenome</name>
    <dbReference type="NCBI Taxonomy" id="412755"/>
    <lineage>
        <taxon>unclassified sequences</taxon>
        <taxon>metagenomes</taxon>
        <taxon>ecological metagenomes</taxon>
    </lineage>
</organism>
<dbReference type="EMBL" id="BARU01011209">
    <property type="protein sequence ID" value="GAH42542.1"/>
    <property type="molecule type" value="Genomic_DNA"/>
</dbReference>
<accession>X1FC66</accession>
<reference evidence="1" key="1">
    <citation type="journal article" date="2014" name="Front. Microbiol.">
        <title>High frequency of phylogenetically diverse reductive dehalogenase-homologous genes in deep subseafloor sedimentary metagenomes.</title>
        <authorList>
            <person name="Kawai M."/>
            <person name="Futagami T."/>
            <person name="Toyoda A."/>
            <person name="Takaki Y."/>
            <person name="Nishi S."/>
            <person name="Hori S."/>
            <person name="Arai W."/>
            <person name="Tsubouchi T."/>
            <person name="Morono Y."/>
            <person name="Uchiyama I."/>
            <person name="Ito T."/>
            <person name="Fujiyama A."/>
            <person name="Inagaki F."/>
            <person name="Takami H."/>
        </authorList>
    </citation>
    <scope>NUCLEOTIDE SEQUENCE</scope>
    <source>
        <strain evidence="1">Expedition CK06-06</strain>
    </source>
</reference>
<sequence length="49" mass="5720">MSISRIKFESDAEIGSTRVIMIGHHLILGELIDFITAETLEDTHDEWYW</sequence>
<name>X1FC66_9ZZZZ</name>
<comment type="caution">
    <text evidence="1">The sequence shown here is derived from an EMBL/GenBank/DDBJ whole genome shotgun (WGS) entry which is preliminary data.</text>
</comment>
<gene>
    <name evidence="1" type="ORF">S03H2_21122</name>
</gene>
<proteinExistence type="predicted"/>
<dbReference type="AlphaFoldDB" id="X1FC66"/>